<evidence type="ECO:0000313" key="3">
    <source>
        <dbReference type="Proteomes" id="UP001299596"/>
    </source>
</evidence>
<dbReference type="Proteomes" id="UP001299596">
    <property type="component" value="Unassembled WGS sequence"/>
</dbReference>
<sequence length="135" mass="15419">MTAIAATSNTPLMDVRATIDTYLRAWMQQDPDLIVTIFTEDAIYHERVLGEPIRTRAGIRDYWQTKVVEGQGDIDARLLNLYTATDGITVIAEWEATFDDRVQGRRKRIREVAILEFAGERIASLREYWASEVVG</sequence>
<protein>
    <submittedName>
        <fullName evidence="2">Nuclear transport factor 2 family protein</fullName>
    </submittedName>
</protein>
<dbReference type="RefSeq" id="WP_225407007.1">
    <property type="nucleotide sequence ID" value="NZ_JAYJJR010000003.1"/>
</dbReference>
<dbReference type="EMBL" id="JAYJJR010000003">
    <property type="protein sequence ID" value="MEB3020724.1"/>
    <property type="molecule type" value="Genomic_DNA"/>
</dbReference>
<dbReference type="Pfam" id="PF12680">
    <property type="entry name" value="SnoaL_2"/>
    <property type="match status" value="1"/>
</dbReference>
<gene>
    <name evidence="2" type="ORF">K6T79_06660</name>
</gene>
<dbReference type="InterPro" id="IPR037401">
    <property type="entry name" value="SnoaL-like"/>
</dbReference>
<evidence type="ECO:0000259" key="1">
    <source>
        <dbReference type="Pfam" id="PF12680"/>
    </source>
</evidence>
<organism evidence="2 3">
    <name type="scientific">[Mycobacterium] crassicus</name>
    <dbReference type="NCBI Taxonomy" id="2872309"/>
    <lineage>
        <taxon>Bacteria</taxon>
        <taxon>Bacillati</taxon>
        <taxon>Actinomycetota</taxon>
        <taxon>Actinomycetes</taxon>
        <taxon>Mycobacteriales</taxon>
        <taxon>Mycobacteriaceae</taxon>
        <taxon>Mycolicibacter</taxon>
    </lineage>
</organism>
<keyword evidence="3" id="KW-1185">Reference proteome</keyword>
<dbReference type="Gene3D" id="3.10.450.50">
    <property type="match status" value="1"/>
</dbReference>
<accession>A0ABU5XF46</accession>
<name>A0ABU5XF46_9MYCO</name>
<comment type="caution">
    <text evidence="2">The sequence shown here is derived from an EMBL/GenBank/DDBJ whole genome shotgun (WGS) entry which is preliminary data.</text>
</comment>
<dbReference type="InterPro" id="IPR032710">
    <property type="entry name" value="NTF2-like_dom_sf"/>
</dbReference>
<proteinExistence type="predicted"/>
<reference evidence="2 3" key="1">
    <citation type="submission" date="2023-12" db="EMBL/GenBank/DDBJ databases">
        <title>Description of new species of Mycobacterium terrae complex isolated from sewage at the Sao Paulo Zoological Park Foundation in Brazil.</title>
        <authorList>
            <person name="Romagnoli C.L."/>
            <person name="Conceicao E.C."/>
            <person name="Machado E."/>
            <person name="Barreto L.B.P.F."/>
            <person name="Sharma A."/>
            <person name="Silva N.M."/>
            <person name="Marques L.E."/>
            <person name="Juliana M.A."/>
            <person name="Lourenco M.C.S."/>
            <person name="Digiampietri L.A."/>
            <person name="Suffys P.N."/>
            <person name="Viana-Niero C."/>
        </authorList>
    </citation>
    <scope>NUCLEOTIDE SEQUENCE [LARGE SCALE GENOMIC DNA]</scope>
    <source>
        <strain evidence="2 3">MYC098</strain>
    </source>
</reference>
<dbReference type="SUPFAM" id="SSF54427">
    <property type="entry name" value="NTF2-like"/>
    <property type="match status" value="1"/>
</dbReference>
<feature type="domain" description="SnoaL-like" evidence="1">
    <location>
        <begin position="21"/>
        <end position="124"/>
    </location>
</feature>
<evidence type="ECO:0000313" key="2">
    <source>
        <dbReference type="EMBL" id="MEB3020724.1"/>
    </source>
</evidence>